<feature type="region of interest" description="Disordered" evidence="1">
    <location>
        <begin position="1"/>
        <end position="20"/>
    </location>
</feature>
<reference evidence="2 3" key="1">
    <citation type="submission" date="2019-03" db="EMBL/GenBank/DDBJ databases">
        <title>Genomic Encyclopedia of Type Strains, Phase IV (KMG-IV): sequencing the most valuable type-strain genomes for metagenomic binning, comparative biology and taxonomic classification.</title>
        <authorList>
            <person name="Goeker M."/>
        </authorList>
    </citation>
    <scope>NUCLEOTIDE SEQUENCE [LARGE SCALE GENOMIC DNA]</scope>
    <source>
        <strain evidence="2 3">DSM 18063</strain>
    </source>
</reference>
<gene>
    <name evidence="2" type="ORF">EV662_101224</name>
</gene>
<proteinExistence type="predicted"/>
<comment type="caution">
    <text evidence="2">The sequence shown here is derived from an EMBL/GenBank/DDBJ whole genome shotgun (WGS) entry which is preliminary data.</text>
</comment>
<keyword evidence="3" id="KW-1185">Reference proteome</keyword>
<evidence type="ECO:0000313" key="2">
    <source>
        <dbReference type="EMBL" id="TCP44137.1"/>
    </source>
</evidence>
<evidence type="ECO:0000313" key="3">
    <source>
        <dbReference type="Proteomes" id="UP000294835"/>
    </source>
</evidence>
<sequence length="199" mass="20245">MAKTMAAGRDPAPPGTIAPDDPIAATFSAAMAEYSRVLCGQIRAASEVSHEAATTWVEGAGALVAAVDALRDRARAVAAGAGAENAPDGAGADPRDAALLTVIDAFAEQALARLLALIAEGQRHDKASQMLDALDEMAGGLAQLDLPAITASQHGATLPVRLIEQAEQGFVMAEQRRALATARGNPADTGGAPDPVELF</sequence>
<accession>A0A4R2Q652</accession>
<name>A0A4R2Q652_9RHOB</name>
<dbReference type="AlphaFoldDB" id="A0A4R2Q652"/>
<organism evidence="2 3">
    <name type="scientific">Rhodovulum marinum</name>
    <dbReference type="NCBI Taxonomy" id="320662"/>
    <lineage>
        <taxon>Bacteria</taxon>
        <taxon>Pseudomonadati</taxon>
        <taxon>Pseudomonadota</taxon>
        <taxon>Alphaproteobacteria</taxon>
        <taxon>Rhodobacterales</taxon>
        <taxon>Paracoccaceae</taxon>
        <taxon>Rhodovulum</taxon>
    </lineage>
</organism>
<dbReference type="EMBL" id="SLXP01000001">
    <property type="protein sequence ID" value="TCP44137.1"/>
    <property type="molecule type" value="Genomic_DNA"/>
</dbReference>
<protein>
    <submittedName>
        <fullName evidence="2">Uncharacterized protein</fullName>
    </submittedName>
</protein>
<evidence type="ECO:0000256" key="1">
    <source>
        <dbReference type="SAM" id="MobiDB-lite"/>
    </source>
</evidence>
<dbReference type="Proteomes" id="UP000294835">
    <property type="component" value="Unassembled WGS sequence"/>
</dbReference>